<protein>
    <submittedName>
        <fullName evidence="6">ATP-binding cassette domain-containing protein</fullName>
    </submittedName>
</protein>
<gene>
    <name evidence="6" type="ORF">ABC228_03705</name>
</gene>
<reference evidence="6 7" key="1">
    <citation type="submission" date="2024-05" db="EMBL/GenBank/DDBJ databases">
        <authorList>
            <person name="Haq I."/>
            <person name="Ullah Z."/>
            <person name="Ahmad R."/>
            <person name="Li M."/>
            <person name="Tong Y."/>
        </authorList>
    </citation>
    <scope>NUCLEOTIDE SEQUENCE [LARGE SCALE GENOMIC DNA]</scope>
    <source>
        <strain evidence="6 7">16A2E</strain>
    </source>
</reference>
<dbReference type="PANTHER" id="PTHR19211">
    <property type="entry name" value="ATP-BINDING TRANSPORT PROTEIN-RELATED"/>
    <property type="match status" value="1"/>
</dbReference>
<dbReference type="SUPFAM" id="SSF52540">
    <property type="entry name" value="P-loop containing nucleoside triphosphate hydrolases"/>
    <property type="match status" value="2"/>
</dbReference>
<feature type="coiled-coil region" evidence="4">
    <location>
        <begin position="240"/>
        <end position="286"/>
    </location>
</feature>
<dbReference type="RefSeq" id="WP_345823733.1">
    <property type="nucleotide sequence ID" value="NZ_JBDIML010000001.1"/>
</dbReference>
<evidence type="ECO:0000313" key="7">
    <source>
        <dbReference type="Proteomes" id="UP001444625"/>
    </source>
</evidence>
<keyword evidence="7" id="KW-1185">Reference proteome</keyword>
<feature type="domain" description="ABC transporter" evidence="5">
    <location>
        <begin position="5"/>
        <end position="215"/>
    </location>
</feature>
<sequence>MSGNILIKEMTFQYMSMIDPLFNKVNLNINENWKLGLLGRNGRGKTTFFKILLNQLEYEGTIQSALNFKYFPLYPSVQEDLTALEILRKHNPNIEIWQIERELAFMELSQDLLYKSFHNLSGGEQTKLLLIELFLDDSSFPLIDEPTNNLDLHGRQIVGKYLQNKNGFIVISHDESFLNQFVDHILAINKESIDLISGNVDTWKYEKANADEFAQEKNSKLKAEINRLHDVSRQVGKWGLKRENSTKDAAERRLAAKQMKRAKAIKKRTEEMIEEKRNLLQNSENIVELNMKVEQPRKSVLFFRNFTILREGRPLFEPIDIDMYPNDRFFIEGKNGAGKTTLLNFILGKEKLETTGAYHINLPEKLSIMNQNKQMEISYKSFLNGFSSKEKEEYWHLLHQLGIKRSRFSDLSSNNWSAGEQKIALLAQSLLGEKALLVWDEVTNYLDMMVINQLIDAIKGNLPTMIGVDHNENYVNEIATNKIKLIPY</sequence>
<dbReference type="PANTHER" id="PTHR19211:SF14">
    <property type="entry name" value="ATP-BINDING CASSETTE SUB-FAMILY F MEMBER 1"/>
    <property type="match status" value="1"/>
</dbReference>
<dbReference type="InterPro" id="IPR003593">
    <property type="entry name" value="AAA+_ATPase"/>
</dbReference>
<dbReference type="CDD" id="cd03221">
    <property type="entry name" value="ABCF_EF-3"/>
    <property type="match status" value="1"/>
</dbReference>
<comment type="caution">
    <text evidence="6">The sequence shown here is derived from an EMBL/GenBank/DDBJ whole genome shotgun (WGS) entry which is preliminary data.</text>
</comment>
<evidence type="ECO:0000259" key="5">
    <source>
        <dbReference type="PROSITE" id="PS50893"/>
    </source>
</evidence>
<keyword evidence="1" id="KW-0677">Repeat</keyword>
<dbReference type="Proteomes" id="UP001444625">
    <property type="component" value="Unassembled WGS sequence"/>
</dbReference>
<evidence type="ECO:0000256" key="1">
    <source>
        <dbReference type="ARBA" id="ARBA00022737"/>
    </source>
</evidence>
<dbReference type="InterPro" id="IPR017871">
    <property type="entry name" value="ABC_transporter-like_CS"/>
</dbReference>
<organism evidence="6 7">
    <name type="scientific">Ornithinibacillus xuwenensis</name>
    <dbReference type="NCBI Taxonomy" id="3144668"/>
    <lineage>
        <taxon>Bacteria</taxon>
        <taxon>Bacillati</taxon>
        <taxon>Bacillota</taxon>
        <taxon>Bacilli</taxon>
        <taxon>Bacillales</taxon>
        <taxon>Bacillaceae</taxon>
        <taxon>Ornithinibacillus</taxon>
    </lineage>
</organism>
<dbReference type="Pfam" id="PF00005">
    <property type="entry name" value="ABC_tran"/>
    <property type="match status" value="2"/>
</dbReference>
<evidence type="ECO:0000256" key="4">
    <source>
        <dbReference type="SAM" id="Coils"/>
    </source>
</evidence>
<dbReference type="SMART" id="SM00382">
    <property type="entry name" value="AAA"/>
    <property type="match status" value="2"/>
</dbReference>
<dbReference type="EMBL" id="JBDIML010000001">
    <property type="protein sequence ID" value="MEN2766280.1"/>
    <property type="molecule type" value="Genomic_DNA"/>
</dbReference>
<dbReference type="GO" id="GO:0005524">
    <property type="term" value="F:ATP binding"/>
    <property type="evidence" value="ECO:0007669"/>
    <property type="project" value="UniProtKB-KW"/>
</dbReference>
<name>A0ABU9XDD8_9BACI</name>
<evidence type="ECO:0000256" key="2">
    <source>
        <dbReference type="ARBA" id="ARBA00022741"/>
    </source>
</evidence>
<keyword evidence="3 6" id="KW-0067">ATP-binding</keyword>
<evidence type="ECO:0000256" key="3">
    <source>
        <dbReference type="ARBA" id="ARBA00022840"/>
    </source>
</evidence>
<dbReference type="InterPro" id="IPR027417">
    <property type="entry name" value="P-loop_NTPase"/>
</dbReference>
<dbReference type="PROSITE" id="PS00211">
    <property type="entry name" value="ABC_TRANSPORTER_1"/>
    <property type="match status" value="1"/>
</dbReference>
<dbReference type="InterPro" id="IPR003439">
    <property type="entry name" value="ABC_transporter-like_ATP-bd"/>
</dbReference>
<dbReference type="InterPro" id="IPR050611">
    <property type="entry name" value="ABCF"/>
</dbReference>
<keyword evidence="4" id="KW-0175">Coiled coil</keyword>
<accession>A0ABU9XDD8</accession>
<keyword evidence="2" id="KW-0547">Nucleotide-binding</keyword>
<dbReference type="Gene3D" id="3.40.50.300">
    <property type="entry name" value="P-loop containing nucleotide triphosphate hydrolases"/>
    <property type="match status" value="2"/>
</dbReference>
<evidence type="ECO:0000313" key="6">
    <source>
        <dbReference type="EMBL" id="MEN2766280.1"/>
    </source>
</evidence>
<proteinExistence type="predicted"/>
<dbReference type="PROSITE" id="PS50893">
    <property type="entry name" value="ABC_TRANSPORTER_2"/>
    <property type="match status" value="1"/>
</dbReference>